<accession>A0A378RJH0</accession>
<evidence type="ECO:0000313" key="2">
    <source>
        <dbReference type="Proteomes" id="UP000255024"/>
    </source>
</evidence>
<reference evidence="1 2" key="1">
    <citation type="submission" date="2018-06" db="EMBL/GenBank/DDBJ databases">
        <authorList>
            <consortium name="Pathogen Informatics"/>
            <person name="Doyle S."/>
        </authorList>
    </citation>
    <scope>NUCLEOTIDE SEQUENCE [LARGE SCALE GENOMIC DNA]</scope>
    <source>
        <strain evidence="1 2">NCTC11179</strain>
    </source>
</reference>
<sequence length="65" mass="7666">MDELRYKKSKFYLIQLPKRTIQQAEKRFIQFLFSYCTPDSKMAKRFASISISANRPYGKVNVGQV</sequence>
<protein>
    <submittedName>
        <fullName evidence="1">Uncharacterized protein</fullName>
    </submittedName>
</protein>
<gene>
    <name evidence="1" type="ORF">NCTC11179_00729</name>
</gene>
<dbReference type="EMBL" id="UGQL01000001">
    <property type="protein sequence ID" value="STZ27196.1"/>
    <property type="molecule type" value="Genomic_DNA"/>
</dbReference>
<dbReference type="Proteomes" id="UP000255024">
    <property type="component" value="Unassembled WGS sequence"/>
</dbReference>
<name>A0A378RJH0_MYROD</name>
<evidence type="ECO:0000313" key="1">
    <source>
        <dbReference type="EMBL" id="STZ27196.1"/>
    </source>
</evidence>
<keyword evidence="2" id="KW-1185">Reference proteome</keyword>
<dbReference type="AlphaFoldDB" id="A0A378RJH0"/>
<organism evidence="1 2">
    <name type="scientific">Myroides odoratus</name>
    <name type="common">Flavobacterium odoratum</name>
    <dbReference type="NCBI Taxonomy" id="256"/>
    <lineage>
        <taxon>Bacteria</taxon>
        <taxon>Pseudomonadati</taxon>
        <taxon>Bacteroidota</taxon>
        <taxon>Flavobacteriia</taxon>
        <taxon>Flavobacteriales</taxon>
        <taxon>Flavobacteriaceae</taxon>
        <taxon>Myroides</taxon>
    </lineage>
</organism>
<proteinExistence type="predicted"/>